<evidence type="ECO:0000313" key="2">
    <source>
        <dbReference type="EMBL" id="EEC01646.1"/>
    </source>
</evidence>
<dbReference type="InterPro" id="IPR042307">
    <property type="entry name" value="Reeler_sf"/>
</dbReference>
<dbReference type="PROSITE" id="PS51019">
    <property type="entry name" value="REELIN"/>
    <property type="match status" value="1"/>
</dbReference>
<dbReference type="EnsemblMetazoa" id="ISCW000233-RA">
    <property type="protein sequence ID" value="ISCW000233-PA"/>
    <property type="gene ID" value="ISCW000233"/>
</dbReference>
<keyword evidence="4" id="KW-1185">Reference proteome</keyword>
<dbReference type="InParanoid" id="B7P4X4"/>
<evidence type="ECO:0000259" key="1">
    <source>
        <dbReference type="PROSITE" id="PS51019"/>
    </source>
</evidence>
<name>B7P4X4_IXOSC</name>
<proteinExistence type="predicted"/>
<gene>
    <name evidence="2" type="ORF">IscW_ISCW000233</name>
</gene>
<sequence length="74" mass="8407">MQVTLSSDASRFKGFLIKVFDEDEKDVGSFRSTGPDSRTFSPCAGITHTWRDLKKRVVVQWLATEDKSGKVHFK</sequence>
<dbReference type="CDD" id="cd08544">
    <property type="entry name" value="Reeler"/>
    <property type="match status" value="1"/>
</dbReference>
<reference evidence="3" key="2">
    <citation type="submission" date="2020-05" db="UniProtKB">
        <authorList>
            <consortium name="EnsemblMetazoa"/>
        </authorList>
    </citation>
    <scope>IDENTIFICATION</scope>
    <source>
        <strain evidence="3">wikel</strain>
    </source>
</reference>
<dbReference type="PaxDb" id="6945-B7P4X4"/>
<dbReference type="HOGENOM" id="CLU_169879_0_0_1"/>
<feature type="domain" description="Reelin" evidence="1">
    <location>
        <begin position="1"/>
        <end position="74"/>
    </location>
</feature>
<dbReference type="EMBL" id="DS637477">
    <property type="protein sequence ID" value="EEC01646.1"/>
    <property type="molecule type" value="Genomic_DNA"/>
</dbReference>
<dbReference type="VEuPathDB" id="VectorBase:ISCI000233"/>
<organism>
    <name type="scientific">Ixodes scapularis</name>
    <name type="common">Black-legged tick</name>
    <name type="synonym">Deer tick</name>
    <dbReference type="NCBI Taxonomy" id="6945"/>
    <lineage>
        <taxon>Eukaryota</taxon>
        <taxon>Metazoa</taxon>
        <taxon>Ecdysozoa</taxon>
        <taxon>Arthropoda</taxon>
        <taxon>Chelicerata</taxon>
        <taxon>Arachnida</taxon>
        <taxon>Acari</taxon>
        <taxon>Parasitiformes</taxon>
        <taxon>Ixodida</taxon>
        <taxon>Ixodoidea</taxon>
        <taxon>Ixodidae</taxon>
        <taxon>Ixodinae</taxon>
        <taxon>Ixodes</taxon>
    </lineage>
</organism>
<dbReference type="Gene3D" id="2.60.40.4060">
    <property type="entry name" value="Reeler domain"/>
    <property type="match status" value="1"/>
</dbReference>
<reference evidence="2 4" key="1">
    <citation type="submission" date="2008-03" db="EMBL/GenBank/DDBJ databases">
        <title>Annotation of Ixodes scapularis.</title>
        <authorList>
            <consortium name="Ixodes scapularis Genome Project Consortium"/>
            <person name="Caler E."/>
            <person name="Hannick L.I."/>
            <person name="Bidwell S."/>
            <person name="Joardar V."/>
            <person name="Thiagarajan M."/>
            <person name="Amedeo P."/>
            <person name="Galinsky K.J."/>
            <person name="Schobel S."/>
            <person name="Inman J."/>
            <person name="Hostetler J."/>
            <person name="Miller J."/>
            <person name="Hammond M."/>
            <person name="Megy K."/>
            <person name="Lawson D."/>
            <person name="Kodira C."/>
            <person name="Sutton G."/>
            <person name="Meyer J."/>
            <person name="Hill C.A."/>
            <person name="Birren B."/>
            <person name="Nene V."/>
            <person name="Collins F."/>
            <person name="Alarcon-Chaidez F."/>
            <person name="Wikel S."/>
            <person name="Strausberg R."/>
        </authorList>
    </citation>
    <scope>NUCLEOTIDE SEQUENCE [LARGE SCALE GENOMIC DNA]</scope>
    <source>
        <strain evidence="4">Wikel</strain>
        <strain evidence="2">Wikel colony</strain>
    </source>
</reference>
<dbReference type="Proteomes" id="UP000001555">
    <property type="component" value="Unassembled WGS sequence"/>
</dbReference>
<dbReference type="InterPro" id="IPR002861">
    <property type="entry name" value="Reeler_dom"/>
</dbReference>
<accession>B7P4X4</accession>
<protein>
    <submittedName>
        <fullName evidence="2 3">Secreted protein, putative</fullName>
    </submittedName>
</protein>
<evidence type="ECO:0000313" key="3">
    <source>
        <dbReference type="EnsemblMetazoa" id="ISCW000233-PA"/>
    </source>
</evidence>
<dbReference type="EMBL" id="ABJB010772454">
    <property type="status" value="NOT_ANNOTATED_CDS"/>
    <property type="molecule type" value="Genomic_DNA"/>
</dbReference>
<dbReference type="AlphaFoldDB" id="B7P4X4"/>
<dbReference type="VEuPathDB" id="VectorBase:ISCW000233"/>
<evidence type="ECO:0000313" key="4">
    <source>
        <dbReference type="Proteomes" id="UP000001555"/>
    </source>
</evidence>
<dbReference type="Pfam" id="PF02014">
    <property type="entry name" value="Reeler"/>
    <property type="match status" value="1"/>
</dbReference>
<dbReference type="EMBL" id="ABJB010508881">
    <property type="status" value="NOT_ANNOTATED_CDS"/>
    <property type="molecule type" value="Genomic_DNA"/>
</dbReference>